<accession>F6B7N2</accession>
<proteinExistence type="inferred from homology"/>
<dbReference type="InterPro" id="IPR029151">
    <property type="entry name" value="Sensor-like_sf"/>
</dbReference>
<organism evidence="11 12">
    <name type="scientific">Desulfotomaculum nigrificans (strain DSM 14880 / VKM B-2319 / CO-1-SRB)</name>
    <name type="common">Desulfotomaculum carboxydivorans</name>
    <dbReference type="NCBI Taxonomy" id="868595"/>
    <lineage>
        <taxon>Bacteria</taxon>
        <taxon>Bacillati</taxon>
        <taxon>Bacillota</taxon>
        <taxon>Clostridia</taxon>
        <taxon>Eubacteriales</taxon>
        <taxon>Desulfotomaculaceae</taxon>
        <taxon>Desulfotomaculum</taxon>
    </lineage>
</organism>
<dbReference type="Gene3D" id="1.10.287.950">
    <property type="entry name" value="Methyl-accepting chemotaxis protein"/>
    <property type="match status" value="1"/>
</dbReference>
<dbReference type="PROSITE" id="PS50111">
    <property type="entry name" value="CHEMOTAXIS_TRANSDUC_2"/>
    <property type="match status" value="1"/>
</dbReference>
<dbReference type="InterPro" id="IPR004090">
    <property type="entry name" value="Chemotax_Me-accpt_rcpt"/>
</dbReference>
<dbReference type="InterPro" id="IPR033479">
    <property type="entry name" value="dCache_1"/>
</dbReference>
<dbReference type="GO" id="GO:0007165">
    <property type="term" value="P:signal transduction"/>
    <property type="evidence" value="ECO:0007669"/>
    <property type="project" value="UniProtKB-KW"/>
</dbReference>
<dbReference type="KEGG" id="dca:Desca_0512"/>
<dbReference type="SUPFAM" id="SSF103190">
    <property type="entry name" value="Sensory domain-like"/>
    <property type="match status" value="1"/>
</dbReference>
<dbReference type="Pfam" id="PF02743">
    <property type="entry name" value="dCache_1"/>
    <property type="match status" value="1"/>
</dbReference>
<dbReference type="Proteomes" id="UP000009226">
    <property type="component" value="Chromosome"/>
</dbReference>
<dbReference type="SMART" id="SM00283">
    <property type="entry name" value="MA"/>
    <property type="match status" value="1"/>
</dbReference>
<gene>
    <name evidence="11" type="ordered locus">Desca_0512</name>
</gene>
<evidence type="ECO:0000313" key="11">
    <source>
        <dbReference type="EMBL" id="AEF93404.1"/>
    </source>
</evidence>
<dbReference type="Gene3D" id="3.30.450.20">
    <property type="entry name" value="PAS domain"/>
    <property type="match status" value="1"/>
</dbReference>
<dbReference type="HOGENOM" id="CLU_000445_107_18_9"/>
<evidence type="ECO:0000256" key="4">
    <source>
        <dbReference type="ARBA" id="ARBA00022692"/>
    </source>
</evidence>
<keyword evidence="7 9" id="KW-0807">Transducer</keyword>
<keyword evidence="2" id="KW-1003">Cell membrane</keyword>
<keyword evidence="12" id="KW-1185">Reference proteome</keyword>
<dbReference type="eggNOG" id="COG0840">
    <property type="taxonomic scope" value="Bacteria"/>
</dbReference>
<comment type="similarity">
    <text evidence="8">Belongs to the methyl-accepting chemotaxis (MCP) protein family.</text>
</comment>
<evidence type="ECO:0000256" key="5">
    <source>
        <dbReference type="ARBA" id="ARBA00022989"/>
    </source>
</evidence>
<dbReference type="GO" id="GO:0005886">
    <property type="term" value="C:plasma membrane"/>
    <property type="evidence" value="ECO:0007669"/>
    <property type="project" value="UniProtKB-SubCell"/>
</dbReference>
<evidence type="ECO:0000256" key="1">
    <source>
        <dbReference type="ARBA" id="ARBA00004651"/>
    </source>
</evidence>
<keyword evidence="3" id="KW-0145">Chemotaxis</keyword>
<evidence type="ECO:0000256" key="7">
    <source>
        <dbReference type="ARBA" id="ARBA00023224"/>
    </source>
</evidence>
<evidence type="ECO:0000256" key="6">
    <source>
        <dbReference type="ARBA" id="ARBA00023136"/>
    </source>
</evidence>
<evidence type="ECO:0000259" key="10">
    <source>
        <dbReference type="PROSITE" id="PS50111"/>
    </source>
</evidence>
<dbReference type="GO" id="GO:0006935">
    <property type="term" value="P:chemotaxis"/>
    <property type="evidence" value="ECO:0007669"/>
    <property type="project" value="UniProtKB-KW"/>
</dbReference>
<dbReference type="PANTHER" id="PTHR32089">
    <property type="entry name" value="METHYL-ACCEPTING CHEMOTAXIS PROTEIN MCPB"/>
    <property type="match status" value="1"/>
</dbReference>
<dbReference type="GO" id="GO:0004888">
    <property type="term" value="F:transmembrane signaling receptor activity"/>
    <property type="evidence" value="ECO:0007669"/>
    <property type="project" value="InterPro"/>
</dbReference>
<feature type="domain" description="Methyl-accepting transducer" evidence="10">
    <location>
        <begin position="88"/>
        <end position="312"/>
    </location>
</feature>
<dbReference type="Pfam" id="PF00015">
    <property type="entry name" value="MCPsignal"/>
    <property type="match status" value="1"/>
</dbReference>
<dbReference type="PANTHER" id="PTHR32089:SF112">
    <property type="entry name" value="LYSOZYME-LIKE PROTEIN-RELATED"/>
    <property type="match status" value="1"/>
</dbReference>
<dbReference type="EMBL" id="CP002736">
    <property type="protein sequence ID" value="AEF93404.1"/>
    <property type="molecule type" value="Genomic_DNA"/>
</dbReference>
<dbReference type="PRINTS" id="PR00260">
    <property type="entry name" value="CHEMTRNSDUCR"/>
</dbReference>
<dbReference type="RefSeq" id="WP_003541560.1">
    <property type="nucleotide sequence ID" value="NC_015565.1"/>
</dbReference>
<name>F6B7N2_DESCC</name>
<evidence type="ECO:0000313" key="12">
    <source>
        <dbReference type="Proteomes" id="UP000009226"/>
    </source>
</evidence>
<dbReference type="AlphaFoldDB" id="F6B7N2"/>
<keyword evidence="6" id="KW-0472">Membrane</keyword>
<keyword evidence="5" id="KW-1133">Transmembrane helix</keyword>
<evidence type="ECO:0000256" key="2">
    <source>
        <dbReference type="ARBA" id="ARBA00022475"/>
    </source>
</evidence>
<reference evidence="11" key="1">
    <citation type="submission" date="2011-05" db="EMBL/GenBank/DDBJ databases">
        <title>Complete sequence of Desulfotomaculum carboxydivorans CO-1-SRB.</title>
        <authorList>
            <consortium name="US DOE Joint Genome Institute"/>
            <person name="Lucas S."/>
            <person name="Han J."/>
            <person name="Lapidus A."/>
            <person name="Cheng J.-F."/>
            <person name="Goodwin L."/>
            <person name="Pitluck S."/>
            <person name="Peters L."/>
            <person name="Mikhailova N."/>
            <person name="Lu M."/>
            <person name="Han C."/>
            <person name="Tapia R."/>
            <person name="Land M."/>
            <person name="Hauser L."/>
            <person name="Kyrpides N."/>
            <person name="Ivanova N."/>
            <person name="Pagani I."/>
            <person name="Stams A."/>
            <person name="Plugge C."/>
            <person name="Muyzer G."/>
            <person name="Kuever J."/>
            <person name="Parshina S."/>
            <person name="Ivanova A."/>
            <person name="Nazina T."/>
            <person name="Woyke T."/>
        </authorList>
    </citation>
    <scope>NUCLEOTIDE SEQUENCE [LARGE SCALE GENOMIC DNA]</scope>
    <source>
        <strain evidence="11">CO-1-SRB</strain>
    </source>
</reference>
<dbReference type="SUPFAM" id="SSF58104">
    <property type="entry name" value="Methyl-accepting chemotaxis protein (MCP) signaling domain"/>
    <property type="match status" value="1"/>
</dbReference>
<comment type="subcellular location">
    <subcellularLocation>
        <location evidence="1">Cell membrane</location>
        <topology evidence="1">Multi-pass membrane protein</topology>
    </subcellularLocation>
</comment>
<sequence length="461" mass="50356">MSIIDFAAGFTLASLGGAIAYLSLKKRYYAVMKKVEIEAAHWQRVELPPVCKIDDTKEFSQLNSAVCGLTGRIRILAQEIQLTSQQVRAASDQMDVSVRSASDISKAFHQIQDIANTLQVTGELLKKDFSTSESAVEKSIQAIRSVNQVINEIKSGNSRLDQQITALKEAVEQVRMISENIGEISEQTKLLALNAAIEAARAGEHGRGFGVVAEEIGKLSDLTASAVKQTSTVLEQIKQDVAAVVSSITDSLRSSDAAAVQLNDVQNVFSQSFRLISQVNSTARESLCDVNDSLQQVASLLESRKQDLQSIVDTGKLLASLANDLEKVVEKNPLEYIVQKETLLRIEHIKTLLSKTAKDQSIITLDAFQHKSILSQIMTDNPDIEAIWSNDSNGFFLFSQPPAGLASAKVREWWQRAMGGETFISSVYISAITRKPCLTVSVPIYRDNQIIGVLGADIGLS</sequence>
<keyword evidence="4" id="KW-0812">Transmembrane</keyword>
<dbReference type="InterPro" id="IPR004089">
    <property type="entry name" value="MCPsignal_dom"/>
</dbReference>
<protein>
    <submittedName>
        <fullName evidence="11">Methyl-accepting chemotaxis sensory transducer with Cache sensor</fullName>
    </submittedName>
</protein>
<dbReference type="STRING" id="868595.Desca_0512"/>
<evidence type="ECO:0000256" key="3">
    <source>
        <dbReference type="ARBA" id="ARBA00022500"/>
    </source>
</evidence>
<evidence type="ECO:0000256" key="8">
    <source>
        <dbReference type="ARBA" id="ARBA00029447"/>
    </source>
</evidence>
<dbReference type="CDD" id="cd18773">
    <property type="entry name" value="PDC1_HK_sensor"/>
    <property type="match status" value="1"/>
</dbReference>
<evidence type="ECO:0000256" key="9">
    <source>
        <dbReference type="PROSITE-ProRule" id="PRU00284"/>
    </source>
</evidence>